<evidence type="ECO:0000256" key="2">
    <source>
        <dbReference type="ARBA" id="ARBA00009592"/>
    </source>
</evidence>
<comment type="similarity">
    <text evidence="2">Belongs to the RLP family.</text>
</comment>
<protein>
    <submittedName>
        <fullName evidence="11">Uncharacterized protein</fullName>
    </submittedName>
</protein>
<keyword evidence="3" id="KW-1003">Cell membrane</keyword>
<evidence type="ECO:0000256" key="10">
    <source>
        <dbReference type="ARBA" id="ARBA00023180"/>
    </source>
</evidence>
<sequence length="152" mass="17200">MLRSNKFYGPIQSSTTVWSQFPKLRIIGLSNNNFNGQLHQKYFQTWNSMKSVYDVESIESFTSTKPYTMTIIHKASRTEHQHILNIFTAIDLSCNHFEGEIPLSLKDLRGLQALDLSNNHLTGGVLPSLGYLKNLVALDLSRNNLSGEIPQC</sequence>
<accession>A0AAU9PKN7</accession>
<dbReference type="InterPro" id="IPR001611">
    <property type="entry name" value="Leu-rich_rpt"/>
</dbReference>
<name>A0AAU9PKN7_9ASTR</name>
<comment type="subcellular location">
    <subcellularLocation>
        <location evidence="1">Cell membrane</location>
        <topology evidence="1">Single-pass type I membrane protein</topology>
    </subcellularLocation>
</comment>
<evidence type="ECO:0000256" key="6">
    <source>
        <dbReference type="ARBA" id="ARBA00022737"/>
    </source>
</evidence>
<evidence type="ECO:0000256" key="3">
    <source>
        <dbReference type="ARBA" id="ARBA00022475"/>
    </source>
</evidence>
<organism evidence="11 12">
    <name type="scientific">Lactuca virosa</name>
    <dbReference type="NCBI Taxonomy" id="75947"/>
    <lineage>
        <taxon>Eukaryota</taxon>
        <taxon>Viridiplantae</taxon>
        <taxon>Streptophyta</taxon>
        <taxon>Embryophyta</taxon>
        <taxon>Tracheophyta</taxon>
        <taxon>Spermatophyta</taxon>
        <taxon>Magnoliopsida</taxon>
        <taxon>eudicotyledons</taxon>
        <taxon>Gunneridae</taxon>
        <taxon>Pentapetalae</taxon>
        <taxon>asterids</taxon>
        <taxon>campanulids</taxon>
        <taxon>Asterales</taxon>
        <taxon>Asteraceae</taxon>
        <taxon>Cichorioideae</taxon>
        <taxon>Cichorieae</taxon>
        <taxon>Lactucinae</taxon>
        <taxon>Lactuca</taxon>
    </lineage>
</organism>
<dbReference type="GO" id="GO:0005886">
    <property type="term" value="C:plasma membrane"/>
    <property type="evidence" value="ECO:0007669"/>
    <property type="project" value="UniProtKB-SubCell"/>
</dbReference>
<dbReference type="Gene3D" id="3.80.10.10">
    <property type="entry name" value="Ribonuclease Inhibitor"/>
    <property type="match status" value="1"/>
</dbReference>
<dbReference type="PRINTS" id="PR00019">
    <property type="entry name" value="LEURICHRPT"/>
</dbReference>
<keyword evidence="4" id="KW-0433">Leucine-rich repeat</keyword>
<dbReference type="InterPro" id="IPR032675">
    <property type="entry name" value="LRR_dom_sf"/>
</dbReference>
<evidence type="ECO:0000256" key="4">
    <source>
        <dbReference type="ARBA" id="ARBA00022614"/>
    </source>
</evidence>
<evidence type="ECO:0000256" key="9">
    <source>
        <dbReference type="ARBA" id="ARBA00023170"/>
    </source>
</evidence>
<dbReference type="PANTHER" id="PTHR27004">
    <property type="entry name" value="RECEPTOR-LIKE PROTEIN 12 ISOFORM X1"/>
    <property type="match status" value="1"/>
</dbReference>
<keyword evidence="7" id="KW-1133">Transmembrane helix</keyword>
<evidence type="ECO:0000256" key="7">
    <source>
        <dbReference type="ARBA" id="ARBA00022989"/>
    </source>
</evidence>
<dbReference type="Proteomes" id="UP001157418">
    <property type="component" value="Unassembled WGS sequence"/>
</dbReference>
<keyword evidence="5" id="KW-0812">Transmembrane</keyword>
<keyword evidence="12" id="KW-1185">Reference proteome</keyword>
<evidence type="ECO:0000313" key="12">
    <source>
        <dbReference type="Proteomes" id="UP001157418"/>
    </source>
</evidence>
<keyword evidence="9" id="KW-0675">Receptor</keyword>
<gene>
    <name evidence="11" type="ORF">LVIROSA_LOCUS35544</name>
</gene>
<dbReference type="EMBL" id="CAKMRJ010005634">
    <property type="protein sequence ID" value="CAH1450105.1"/>
    <property type="molecule type" value="Genomic_DNA"/>
</dbReference>
<evidence type="ECO:0000256" key="5">
    <source>
        <dbReference type="ARBA" id="ARBA00022692"/>
    </source>
</evidence>
<evidence type="ECO:0000256" key="8">
    <source>
        <dbReference type="ARBA" id="ARBA00023136"/>
    </source>
</evidence>
<proteinExistence type="inferred from homology"/>
<dbReference type="SUPFAM" id="SSF52058">
    <property type="entry name" value="L domain-like"/>
    <property type="match status" value="1"/>
</dbReference>
<dbReference type="PANTHER" id="PTHR27004:SF465">
    <property type="entry name" value="LEUCINE-RICH REPEAT-CONTAINING, PLANT-TYPE, LEUCINE-RICH REPEAT DOMAIN SUPERFAMILY"/>
    <property type="match status" value="1"/>
</dbReference>
<dbReference type="AlphaFoldDB" id="A0AAU9PKN7"/>
<keyword evidence="10" id="KW-0325">Glycoprotein</keyword>
<evidence type="ECO:0000313" key="11">
    <source>
        <dbReference type="EMBL" id="CAH1450105.1"/>
    </source>
</evidence>
<evidence type="ECO:0000256" key="1">
    <source>
        <dbReference type="ARBA" id="ARBA00004251"/>
    </source>
</evidence>
<reference evidence="11 12" key="1">
    <citation type="submission" date="2022-01" db="EMBL/GenBank/DDBJ databases">
        <authorList>
            <person name="Xiong W."/>
            <person name="Schranz E."/>
        </authorList>
    </citation>
    <scope>NUCLEOTIDE SEQUENCE [LARGE SCALE GENOMIC DNA]</scope>
</reference>
<keyword evidence="8" id="KW-0472">Membrane</keyword>
<dbReference type="Pfam" id="PF13855">
    <property type="entry name" value="LRR_8"/>
    <property type="match status" value="1"/>
</dbReference>
<comment type="caution">
    <text evidence="11">The sequence shown here is derived from an EMBL/GenBank/DDBJ whole genome shotgun (WGS) entry which is preliminary data.</text>
</comment>
<keyword evidence="6" id="KW-0677">Repeat</keyword>